<dbReference type="EMBL" id="NKXS01001312">
    <property type="protein sequence ID" value="PIN19232.1"/>
    <property type="molecule type" value="Genomic_DNA"/>
</dbReference>
<gene>
    <name evidence="3" type="ORF">CDL12_08085</name>
</gene>
<organism evidence="3 4">
    <name type="scientific">Handroanthus impetiginosus</name>
    <dbReference type="NCBI Taxonomy" id="429701"/>
    <lineage>
        <taxon>Eukaryota</taxon>
        <taxon>Viridiplantae</taxon>
        <taxon>Streptophyta</taxon>
        <taxon>Embryophyta</taxon>
        <taxon>Tracheophyta</taxon>
        <taxon>Spermatophyta</taxon>
        <taxon>Magnoliopsida</taxon>
        <taxon>eudicotyledons</taxon>
        <taxon>Gunneridae</taxon>
        <taxon>Pentapetalae</taxon>
        <taxon>asterids</taxon>
        <taxon>lamiids</taxon>
        <taxon>Lamiales</taxon>
        <taxon>Bignoniaceae</taxon>
        <taxon>Crescentiina</taxon>
        <taxon>Tabebuia alliance</taxon>
        <taxon>Handroanthus</taxon>
    </lineage>
</organism>
<dbReference type="AlphaFoldDB" id="A0A2G9HNY4"/>
<dbReference type="Pfam" id="PF24865">
    <property type="entry name" value="DUF7731"/>
    <property type="match status" value="1"/>
</dbReference>
<protein>
    <recommendedName>
        <fullName evidence="2">DUF7731 domain-containing protein</fullName>
    </recommendedName>
</protein>
<dbReference type="InterPro" id="IPR056633">
    <property type="entry name" value="DUF7731"/>
</dbReference>
<name>A0A2G9HNY4_9LAMI</name>
<proteinExistence type="predicted"/>
<keyword evidence="4" id="KW-1185">Reference proteome</keyword>
<comment type="caution">
    <text evidence="3">The sequence shown here is derived from an EMBL/GenBank/DDBJ whole genome shotgun (WGS) entry which is preliminary data.</text>
</comment>
<feature type="chain" id="PRO_5013654856" description="DUF7731 domain-containing protein" evidence="1">
    <location>
        <begin position="30"/>
        <end position="197"/>
    </location>
</feature>
<feature type="signal peptide" evidence="1">
    <location>
        <begin position="1"/>
        <end position="29"/>
    </location>
</feature>
<accession>A0A2G9HNY4</accession>
<dbReference type="Proteomes" id="UP000231279">
    <property type="component" value="Unassembled WGS sequence"/>
</dbReference>
<sequence length="197" mass="22207">MSKMAFSSGNCFLLAFVMICIFVCAFGQAYDYPHLGAAGVVANEYLPQAEAEGETDQYYPKEGIINTRPAVLFSKALECLEDKYIYSSCEEEHRLTQTGELHVPPEYTDEYCNGPCLHETKHVLECIEGILKHFEFYNKATLDDVHETIESGCSYGPKRGNFDVLEHIQADDSSKNKVSHTVVYGILVMIIGWRMLL</sequence>
<dbReference type="PANTHER" id="PTHR34366">
    <property type="entry name" value="OS07G0289901 PROTEIN-RELATED"/>
    <property type="match status" value="1"/>
</dbReference>
<feature type="domain" description="DUF7731" evidence="2">
    <location>
        <begin position="71"/>
        <end position="169"/>
    </location>
</feature>
<evidence type="ECO:0000256" key="1">
    <source>
        <dbReference type="SAM" id="SignalP"/>
    </source>
</evidence>
<dbReference type="OrthoDB" id="1843925at2759"/>
<dbReference type="STRING" id="429701.A0A2G9HNY4"/>
<reference evidence="4" key="1">
    <citation type="journal article" date="2018" name="Gigascience">
        <title>Genome assembly of the Pink Ipe (Handroanthus impetiginosus, Bignoniaceae), a highly valued, ecologically keystone Neotropical timber forest tree.</title>
        <authorList>
            <person name="Silva-Junior O.B."/>
            <person name="Grattapaglia D."/>
            <person name="Novaes E."/>
            <person name="Collevatti R.G."/>
        </authorList>
    </citation>
    <scope>NUCLEOTIDE SEQUENCE [LARGE SCALE GENOMIC DNA]</scope>
    <source>
        <strain evidence="4">cv. UFG-1</strain>
    </source>
</reference>
<keyword evidence="1" id="KW-0732">Signal</keyword>
<evidence type="ECO:0000313" key="4">
    <source>
        <dbReference type="Proteomes" id="UP000231279"/>
    </source>
</evidence>
<dbReference type="PANTHER" id="PTHR34366:SF2">
    <property type="entry name" value="OS07G0289901 PROTEIN"/>
    <property type="match status" value="1"/>
</dbReference>
<evidence type="ECO:0000259" key="2">
    <source>
        <dbReference type="Pfam" id="PF24865"/>
    </source>
</evidence>
<evidence type="ECO:0000313" key="3">
    <source>
        <dbReference type="EMBL" id="PIN19232.1"/>
    </source>
</evidence>